<evidence type="ECO:0000313" key="3">
    <source>
        <dbReference type="Proteomes" id="UP001607303"/>
    </source>
</evidence>
<dbReference type="Proteomes" id="UP001607303">
    <property type="component" value="Unassembled WGS sequence"/>
</dbReference>
<dbReference type="EMBL" id="JAYRBN010000007">
    <property type="protein sequence ID" value="KAL2751456.1"/>
    <property type="molecule type" value="Genomic_DNA"/>
</dbReference>
<sequence>MRSKFAAVTVAVAVATTATATPATPCSKIRSECWRKRLRAASSTSSSSKAACARETASHPEWPILARTVTLYRSIFTREHPLILTNKLRTQGWLLCHTVTTEIDDDDNDDDDDDDEELLIL</sequence>
<keyword evidence="1" id="KW-0732">Signal</keyword>
<reference evidence="2 3" key="1">
    <citation type="journal article" date="2024" name="Ann. Entomol. Soc. Am.">
        <title>Genomic analyses of the southern and eastern yellowjacket wasps (Hymenoptera: Vespidae) reveal evolutionary signatures of social life.</title>
        <authorList>
            <person name="Catto M.A."/>
            <person name="Caine P.B."/>
            <person name="Orr S.E."/>
            <person name="Hunt B.G."/>
            <person name="Goodisman M.A.D."/>
        </authorList>
    </citation>
    <scope>NUCLEOTIDE SEQUENCE [LARGE SCALE GENOMIC DNA]</scope>
    <source>
        <strain evidence="2">232</strain>
        <tissue evidence="2">Head and thorax</tissue>
    </source>
</reference>
<gene>
    <name evidence="2" type="ORF">V1477_000614</name>
</gene>
<dbReference type="AlphaFoldDB" id="A0ABD2D2A7"/>
<evidence type="ECO:0000313" key="2">
    <source>
        <dbReference type="EMBL" id="KAL2751456.1"/>
    </source>
</evidence>
<name>A0ABD2D2A7_VESMC</name>
<feature type="chain" id="PRO_5044878655" description="Secreted protein" evidence="1">
    <location>
        <begin position="21"/>
        <end position="121"/>
    </location>
</feature>
<proteinExistence type="predicted"/>
<comment type="caution">
    <text evidence="2">The sequence shown here is derived from an EMBL/GenBank/DDBJ whole genome shotgun (WGS) entry which is preliminary data.</text>
</comment>
<evidence type="ECO:0008006" key="4">
    <source>
        <dbReference type="Google" id="ProtNLM"/>
    </source>
</evidence>
<organism evidence="2 3">
    <name type="scientific">Vespula maculifrons</name>
    <name type="common">Eastern yellow jacket</name>
    <name type="synonym">Wasp</name>
    <dbReference type="NCBI Taxonomy" id="7453"/>
    <lineage>
        <taxon>Eukaryota</taxon>
        <taxon>Metazoa</taxon>
        <taxon>Ecdysozoa</taxon>
        <taxon>Arthropoda</taxon>
        <taxon>Hexapoda</taxon>
        <taxon>Insecta</taxon>
        <taxon>Pterygota</taxon>
        <taxon>Neoptera</taxon>
        <taxon>Endopterygota</taxon>
        <taxon>Hymenoptera</taxon>
        <taxon>Apocrita</taxon>
        <taxon>Aculeata</taxon>
        <taxon>Vespoidea</taxon>
        <taxon>Vespidae</taxon>
        <taxon>Vespinae</taxon>
        <taxon>Vespula</taxon>
    </lineage>
</organism>
<accession>A0ABD2D2A7</accession>
<keyword evidence="3" id="KW-1185">Reference proteome</keyword>
<evidence type="ECO:0000256" key="1">
    <source>
        <dbReference type="SAM" id="SignalP"/>
    </source>
</evidence>
<feature type="signal peptide" evidence="1">
    <location>
        <begin position="1"/>
        <end position="20"/>
    </location>
</feature>
<protein>
    <recommendedName>
        <fullName evidence="4">Secreted protein</fullName>
    </recommendedName>
</protein>